<dbReference type="SUPFAM" id="SSF52540">
    <property type="entry name" value="P-loop containing nucleoside triphosphate hydrolases"/>
    <property type="match status" value="1"/>
</dbReference>
<feature type="non-terminal residue" evidence="1">
    <location>
        <position position="39"/>
    </location>
</feature>
<reference evidence="1" key="1">
    <citation type="submission" date="2018-05" db="EMBL/GenBank/DDBJ databases">
        <authorList>
            <person name="Lanie J.A."/>
            <person name="Ng W.-L."/>
            <person name="Kazmierczak K.M."/>
            <person name="Andrzejewski T.M."/>
            <person name="Davidsen T.M."/>
            <person name="Wayne K.J."/>
            <person name="Tettelin H."/>
            <person name="Glass J.I."/>
            <person name="Rusch D."/>
            <person name="Podicherti R."/>
            <person name="Tsui H.-C.T."/>
            <person name="Winkler M.E."/>
        </authorList>
    </citation>
    <scope>NUCLEOTIDE SEQUENCE</scope>
</reference>
<feature type="non-terminal residue" evidence="1">
    <location>
        <position position="1"/>
    </location>
</feature>
<name>A0A383AF38_9ZZZZ</name>
<dbReference type="AlphaFoldDB" id="A0A383AF38"/>
<dbReference type="EMBL" id="UINC01191256">
    <property type="protein sequence ID" value="SVE05805.1"/>
    <property type="molecule type" value="Genomic_DNA"/>
</dbReference>
<proteinExistence type="predicted"/>
<evidence type="ECO:0008006" key="2">
    <source>
        <dbReference type="Google" id="ProtNLM"/>
    </source>
</evidence>
<accession>A0A383AF38</accession>
<sequence>MNYKFKTKPYGHQLTALEKSWQKKVYALFMEMGTGKTKV</sequence>
<protein>
    <recommendedName>
        <fullName evidence="2">SNF2 N-terminal domain-containing protein</fullName>
    </recommendedName>
</protein>
<organism evidence="1">
    <name type="scientific">marine metagenome</name>
    <dbReference type="NCBI Taxonomy" id="408172"/>
    <lineage>
        <taxon>unclassified sequences</taxon>
        <taxon>metagenomes</taxon>
        <taxon>ecological metagenomes</taxon>
    </lineage>
</organism>
<dbReference type="InterPro" id="IPR027417">
    <property type="entry name" value="P-loop_NTPase"/>
</dbReference>
<evidence type="ECO:0000313" key="1">
    <source>
        <dbReference type="EMBL" id="SVE05805.1"/>
    </source>
</evidence>
<gene>
    <name evidence="1" type="ORF">METZ01_LOCUS458659</name>
</gene>